<organism evidence="9 10">
    <name type="scientific">Lutibaculum baratangense AMV1</name>
    <dbReference type="NCBI Taxonomy" id="631454"/>
    <lineage>
        <taxon>Bacteria</taxon>
        <taxon>Pseudomonadati</taxon>
        <taxon>Pseudomonadota</taxon>
        <taxon>Alphaproteobacteria</taxon>
        <taxon>Hyphomicrobiales</taxon>
        <taxon>Tepidamorphaceae</taxon>
        <taxon>Lutibaculum</taxon>
    </lineage>
</organism>
<evidence type="ECO:0000256" key="7">
    <source>
        <dbReference type="ARBA" id="ARBA00022840"/>
    </source>
</evidence>
<name>V4TAS0_9HYPH</name>
<feature type="domain" description="Histidine kinase" evidence="8">
    <location>
        <begin position="181"/>
        <end position="374"/>
    </location>
</feature>
<dbReference type="InterPro" id="IPR003594">
    <property type="entry name" value="HATPase_dom"/>
</dbReference>
<dbReference type="OrthoDB" id="489241at2"/>
<proteinExistence type="predicted"/>
<evidence type="ECO:0000256" key="4">
    <source>
        <dbReference type="ARBA" id="ARBA00022679"/>
    </source>
</evidence>
<keyword evidence="4" id="KW-0808">Transferase</keyword>
<keyword evidence="5" id="KW-0547">Nucleotide-binding</keyword>
<protein>
    <recommendedName>
        <fullName evidence="2">histidine kinase</fullName>
        <ecNumber evidence="2">2.7.13.3</ecNumber>
    </recommendedName>
</protein>
<comment type="catalytic activity">
    <reaction evidence="1">
        <text>ATP + protein L-histidine = ADP + protein N-phospho-L-histidine.</text>
        <dbReference type="EC" id="2.7.13.3"/>
    </reaction>
</comment>
<dbReference type="Pfam" id="PF13581">
    <property type="entry name" value="HATPase_c_2"/>
    <property type="match status" value="1"/>
</dbReference>
<evidence type="ECO:0000313" key="10">
    <source>
        <dbReference type="Proteomes" id="UP000017819"/>
    </source>
</evidence>
<dbReference type="PROSITE" id="PS50109">
    <property type="entry name" value="HIS_KIN"/>
    <property type="match status" value="1"/>
</dbReference>
<dbReference type="STRING" id="631454.N177_3596"/>
<dbReference type="AlphaFoldDB" id="V4TAS0"/>
<reference evidence="9 10" key="1">
    <citation type="journal article" date="2014" name="Genome Announc.">
        <title>Draft Genome Sequence of Lutibaculum baratangense Strain AMV1T, Isolated from a Mud Volcano in Andamans, India.</title>
        <authorList>
            <person name="Singh A."/>
            <person name="Sreenivas A."/>
            <person name="Sathyanarayana Reddy G."/>
            <person name="Pinnaka A.K."/>
            <person name="Shivaji S."/>
        </authorList>
    </citation>
    <scope>NUCLEOTIDE SEQUENCE [LARGE SCALE GENOMIC DNA]</scope>
    <source>
        <strain evidence="9 10">AMV1</strain>
    </source>
</reference>
<keyword evidence="10" id="KW-1185">Reference proteome</keyword>
<dbReference type="SUPFAM" id="SSF55874">
    <property type="entry name" value="ATPase domain of HSP90 chaperone/DNA topoisomerase II/histidine kinase"/>
    <property type="match status" value="2"/>
</dbReference>
<dbReference type="GO" id="GO:0004673">
    <property type="term" value="F:protein histidine kinase activity"/>
    <property type="evidence" value="ECO:0007669"/>
    <property type="project" value="UniProtKB-EC"/>
</dbReference>
<dbReference type="SMART" id="SM00911">
    <property type="entry name" value="HWE_HK"/>
    <property type="match status" value="1"/>
</dbReference>
<dbReference type="EMBL" id="AWXZ01000039">
    <property type="protein sequence ID" value="ESR23528.1"/>
    <property type="molecule type" value="Genomic_DNA"/>
</dbReference>
<dbReference type="eggNOG" id="COG2172">
    <property type="taxonomic scope" value="Bacteria"/>
</dbReference>
<keyword evidence="7" id="KW-0067">ATP-binding</keyword>
<evidence type="ECO:0000256" key="5">
    <source>
        <dbReference type="ARBA" id="ARBA00022741"/>
    </source>
</evidence>
<evidence type="ECO:0000256" key="3">
    <source>
        <dbReference type="ARBA" id="ARBA00022553"/>
    </source>
</evidence>
<dbReference type="EC" id="2.7.13.3" evidence="2"/>
<dbReference type="eggNOG" id="COG3920">
    <property type="taxonomic scope" value="Bacteria"/>
</dbReference>
<dbReference type="GO" id="GO:0005524">
    <property type="term" value="F:ATP binding"/>
    <property type="evidence" value="ECO:0007669"/>
    <property type="project" value="UniProtKB-KW"/>
</dbReference>
<evidence type="ECO:0000313" key="9">
    <source>
        <dbReference type="EMBL" id="ESR23528.1"/>
    </source>
</evidence>
<dbReference type="Gene3D" id="3.30.450.20">
    <property type="entry name" value="PAS domain"/>
    <property type="match status" value="1"/>
</dbReference>
<comment type="caution">
    <text evidence="9">The sequence shown here is derived from an EMBL/GenBank/DDBJ whole genome shotgun (WGS) entry which is preliminary data.</text>
</comment>
<evidence type="ECO:0000256" key="6">
    <source>
        <dbReference type="ARBA" id="ARBA00022777"/>
    </source>
</evidence>
<sequence>MRAIVTSVRLERDTDVAHVRRTARLAAKSAGAAPRDQIRFATAVSEIARNALQYAGGGIAELSFDQKGRIPRLVARIQDRGPGIAGVDAILRGRHQSHTGLGLGLNGSQKLVDNFDLKTGEGGTVVTLGLHLAAVGTPQELAHSAASALVDVAQGNPVEELAEQNRALRDSLAEQEFLLRELHHRTKNNLSIIQSLATLQARSVKSEEAREALDVLTGRIQAFANAHSYLYKAENVAEIDLREHVLGLTERLSAAFRSQSVEIVCDVESMLIGFDFATELALIINELVTNAAKHAFKSPGEGGHIHLDAHRSDHGLTIRVRDDGPGLADAEAELRRSKSLGWRIVETSARKLRATLEVDGSDGLAVTVHVPLQQVEE</sequence>
<dbReference type="SMART" id="SM00387">
    <property type="entry name" value="HATPase_c"/>
    <property type="match status" value="2"/>
</dbReference>
<gene>
    <name evidence="9" type="ORF">N177_3596</name>
</gene>
<dbReference type="InterPro" id="IPR011102">
    <property type="entry name" value="Sig_transdc_His_kinase_HWE"/>
</dbReference>
<dbReference type="RefSeq" id="WP_023433714.1">
    <property type="nucleotide sequence ID" value="NZ_AWXZ01000039.1"/>
</dbReference>
<evidence type="ECO:0000256" key="1">
    <source>
        <dbReference type="ARBA" id="ARBA00000085"/>
    </source>
</evidence>
<dbReference type="InterPro" id="IPR005467">
    <property type="entry name" value="His_kinase_dom"/>
</dbReference>
<dbReference type="InterPro" id="IPR036890">
    <property type="entry name" value="HATPase_C_sf"/>
</dbReference>
<keyword evidence="6 9" id="KW-0418">Kinase</keyword>
<evidence type="ECO:0000256" key="2">
    <source>
        <dbReference type="ARBA" id="ARBA00012438"/>
    </source>
</evidence>
<evidence type="ECO:0000259" key="8">
    <source>
        <dbReference type="PROSITE" id="PS50109"/>
    </source>
</evidence>
<dbReference type="InterPro" id="IPR011495">
    <property type="entry name" value="Sig_transdc_His_kin_sub2_dim/P"/>
</dbReference>
<dbReference type="PATRIC" id="fig|631454.5.peg.3557"/>
<accession>V4TAS0</accession>
<dbReference type="Pfam" id="PF02518">
    <property type="entry name" value="HATPase_c"/>
    <property type="match status" value="1"/>
</dbReference>
<dbReference type="Pfam" id="PF07568">
    <property type="entry name" value="HisKA_2"/>
    <property type="match status" value="1"/>
</dbReference>
<keyword evidence="3" id="KW-0597">Phosphoprotein</keyword>
<dbReference type="PANTHER" id="PTHR41523">
    <property type="entry name" value="TWO-COMPONENT SYSTEM SENSOR PROTEIN"/>
    <property type="match status" value="1"/>
</dbReference>
<dbReference type="PANTHER" id="PTHR41523:SF8">
    <property type="entry name" value="ETHYLENE RESPONSE SENSOR PROTEIN"/>
    <property type="match status" value="1"/>
</dbReference>
<dbReference type="Gene3D" id="3.30.565.10">
    <property type="entry name" value="Histidine kinase-like ATPase, C-terminal domain"/>
    <property type="match status" value="2"/>
</dbReference>
<dbReference type="Proteomes" id="UP000017819">
    <property type="component" value="Unassembled WGS sequence"/>
</dbReference>